<dbReference type="Gene3D" id="2.60.40.1080">
    <property type="match status" value="2"/>
</dbReference>
<evidence type="ECO:0000313" key="2">
    <source>
        <dbReference type="Proteomes" id="UP000029223"/>
    </source>
</evidence>
<comment type="caution">
    <text evidence="1">The sequence shown here is derived from an EMBL/GenBank/DDBJ whole genome shotgun (WGS) entry which is preliminary data.</text>
</comment>
<organism evidence="1 2">
    <name type="scientific">Vibrio variabilis</name>
    <dbReference type="NCBI Taxonomy" id="990271"/>
    <lineage>
        <taxon>Bacteria</taxon>
        <taxon>Pseudomonadati</taxon>
        <taxon>Pseudomonadota</taxon>
        <taxon>Gammaproteobacteria</taxon>
        <taxon>Vibrionales</taxon>
        <taxon>Vibrionaceae</taxon>
        <taxon>Vibrio</taxon>
    </lineage>
</organism>
<reference evidence="2" key="2">
    <citation type="submission" date="2014-09" db="EMBL/GenBank/DDBJ databases">
        <authorList>
            <consortium name="NBRP consortium"/>
            <person name="Sawabe T."/>
            <person name="Meirelles P."/>
            <person name="Nakanishi M."/>
            <person name="Sayaka M."/>
            <person name="Hattori M."/>
            <person name="Ohkuma M."/>
        </authorList>
    </citation>
    <scope>NUCLEOTIDE SEQUENCE [LARGE SCALE GENOMIC DNA]</scope>
    <source>
        <strain evidence="2">JCM 19239</strain>
    </source>
</reference>
<protein>
    <submittedName>
        <fullName evidence="1">Antifreeze protein</fullName>
    </submittedName>
</protein>
<proteinExistence type="predicted"/>
<dbReference type="EMBL" id="BBMS01000091">
    <property type="protein sequence ID" value="GAL30317.1"/>
    <property type="molecule type" value="Genomic_DNA"/>
</dbReference>
<keyword evidence="2" id="KW-1185">Reference proteome</keyword>
<gene>
    <name evidence="1" type="ORF">JCM19239_2663</name>
</gene>
<reference evidence="2" key="1">
    <citation type="submission" date="2014-09" db="EMBL/GenBank/DDBJ databases">
        <title>Vibrio variabilis JCM 19239. (C206) whole genome shotgun sequence.</title>
        <authorList>
            <person name="Sawabe T."/>
            <person name="Meirelles P."/>
            <person name="Nakanishi M."/>
            <person name="Sayaka M."/>
            <person name="Hattori M."/>
            <person name="Ohkuma M."/>
        </authorList>
    </citation>
    <scope>NUCLEOTIDE SEQUENCE [LARGE SCALE GENOMIC DNA]</scope>
    <source>
        <strain evidence="2">JCM 19239</strain>
    </source>
</reference>
<sequence>MMALYSDGSEEDVTAASSWQSANNDIASVFRGLVTGNSTSGSTSITATYGGFSDTSVVTQTAETVQTLIVDPSYFELGTGASRQLKVEALYTGSVGRQDVTSSVKQWYSEQPTVARVLKGNVTAVGTHGVQAFGLFMGTIAA</sequence>
<name>A0ABQ0JNI0_9VIBR</name>
<evidence type="ECO:0000313" key="1">
    <source>
        <dbReference type="EMBL" id="GAL30317.1"/>
    </source>
</evidence>
<accession>A0ABQ0JNI0</accession>
<dbReference type="Proteomes" id="UP000029223">
    <property type="component" value="Unassembled WGS sequence"/>
</dbReference>